<dbReference type="AlphaFoldDB" id="A0AAD9JKD5"/>
<accession>A0AAD9JKD5</accession>
<evidence type="ECO:0000256" key="1">
    <source>
        <dbReference type="SAM" id="MobiDB-lite"/>
    </source>
</evidence>
<dbReference type="Proteomes" id="UP001208570">
    <property type="component" value="Unassembled WGS sequence"/>
</dbReference>
<sequence length="228" mass="25047">MMKKRPLNHVHAQSSNAAGQPESVMKHDGDKSAEVMEHSNQDVKNQLVPTDASEQEHVKKTSDQNVPKIPAQKETSRQGDSNKQICALLIPELEKDVPLPGPSGVNEEESTVANPEPDGVNEEENVVSTPETDSVNEEESAMPTPEPNYIEDQAMNMQQDAYIPIHDDTSNFLGIRTKDSYIAQCLLDHPYNDAGVPLELPLDREGGKQAVQINLSDEITSFLGVNIL</sequence>
<comment type="caution">
    <text evidence="2">The sequence shown here is derived from an EMBL/GenBank/DDBJ whole genome shotgun (WGS) entry which is preliminary data.</text>
</comment>
<feature type="region of interest" description="Disordered" evidence="1">
    <location>
        <begin position="1"/>
        <end position="82"/>
    </location>
</feature>
<organism evidence="2 3">
    <name type="scientific">Paralvinella palmiformis</name>
    <dbReference type="NCBI Taxonomy" id="53620"/>
    <lineage>
        <taxon>Eukaryota</taxon>
        <taxon>Metazoa</taxon>
        <taxon>Spiralia</taxon>
        <taxon>Lophotrochozoa</taxon>
        <taxon>Annelida</taxon>
        <taxon>Polychaeta</taxon>
        <taxon>Sedentaria</taxon>
        <taxon>Canalipalpata</taxon>
        <taxon>Terebellida</taxon>
        <taxon>Terebelliformia</taxon>
        <taxon>Alvinellidae</taxon>
        <taxon>Paralvinella</taxon>
    </lineage>
</organism>
<dbReference type="EMBL" id="JAODUP010000261">
    <property type="protein sequence ID" value="KAK2154664.1"/>
    <property type="molecule type" value="Genomic_DNA"/>
</dbReference>
<evidence type="ECO:0000313" key="3">
    <source>
        <dbReference type="Proteomes" id="UP001208570"/>
    </source>
</evidence>
<reference evidence="2" key="1">
    <citation type="journal article" date="2023" name="Mol. Biol. Evol.">
        <title>Third-Generation Sequencing Reveals the Adaptive Role of the Epigenome in Three Deep-Sea Polychaetes.</title>
        <authorList>
            <person name="Perez M."/>
            <person name="Aroh O."/>
            <person name="Sun Y."/>
            <person name="Lan Y."/>
            <person name="Juniper S.K."/>
            <person name="Young C.R."/>
            <person name="Angers B."/>
            <person name="Qian P.Y."/>
        </authorList>
    </citation>
    <scope>NUCLEOTIDE SEQUENCE</scope>
    <source>
        <strain evidence="2">P08H-3</strain>
    </source>
</reference>
<protein>
    <submittedName>
        <fullName evidence="2">Uncharacterized protein</fullName>
    </submittedName>
</protein>
<keyword evidence="3" id="KW-1185">Reference proteome</keyword>
<gene>
    <name evidence="2" type="ORF">LSH36_261g02019</name>
</gene>
<proteinExistence type="predicted"/>
<feature type="region of interest" description="Disordered" evidence="1">
    <location>
        <begin position="96"/>
        <end position="147"/>
    </location>
</feature>
<evidence type="ECO:0000313" key="2">
    <source>
        <dbReference type="EMBL" id="KAK2154664.1"/>
    </source>
</evidence>
<feature type="compositionally biased region" description="Basic and acidic residues" evidence="1">
    <location>
        <begin position="24"/>
        <end position="41"/>
    </location>
</feature>
<name>A0AAD9JKD5_9ANNE</name>